<dbReference type="KEGG" id="anf:AQPE_0419"/>
<feature type="transmembrane region" description="Helical" evidence="1">
    <location>
        <begin position="466"/>
        <end position="485"/>
    </location>
</feature>
<keyword evidence="1" id="KW-1133">Transmembrane helix</keyword>
<reference evidence="2" key="1">
    <citation type="journal article" date="2020" name="Int. J. Syst. Evol. Microbiol.">
        <title>Aquipluma nitroreducens gen. nov. sp. nov., a novel facultatively anaerobic bacterium isolated from a freshwater lake.</title>
        <authorList>
            <person name="Watanabe M."/>
            <person name="Kojima H."/>
            <person name="Fukui M."/>
        </authorList>
    </citation>
    <scope>NUCLEOTIDE SEQUENCE</scope>
    <source>
        <strain evidence="2">MeG22</strain>
    </source>
</reference>
<evidence type="ECO:0000256" key="1">
    <source>
        <dbReference type="SAM" id="Phobius"/>
    </source>
</evidence>
<keyword evidence="1" id="KW-0812">Transmembrane</keyword>
<keyword evidence="3" id="KW-1185">Reference proteome</keyword>
<accession>A0A5K7S412</accession>
<dbReference type="Proteomes" id="UP001193389">
    <property type="component" value="Chromosome"/>
</dbReference>
<evidence type="ECO:0000313" key="2">
    <source>
        <dbReference type="EMBL" id="BBE16282.1"/>
    </source>
</evidence>
<gene>
    <name evidence="2" type="ORF">AQPE_0419</name>
</gene>
<dbReference type="EMBL" id="AP018694">
    <property type="protein sequence ID" value="BBE16282.1"/>
    <property type="molecule type" value="Genomic_DNA"/>
</dbReference>
<evidence type="ECO:0000313" key="3">
    <source>
        <dbReference type="Proteomes" id="UP001193389"/>
    </source>
</evidence>
<sequence>MSSILQNIISLFCSSKVDIRKIKEEYDQVEIIITSQDCLFPNASDFAVNLKNLNDRDILHISIRQDDEILENFSTSGNNSFDEFVSKYSKKYNRQIPIEIKLTVVKETQTQIISVYYFDQFIEYLKSLSVVFFLSVIKKNLKNGEILFFELQDKSITDELITNSIIISAQKGFKQQNLSAKRLERNSQIRTVCNCNLLPKYDFIPEDFYPIKESGNSNLDNLFKLISTIYSVIFLFDIVNIETDNIDFKLNGYKTIFKNFKLSSIDIPSFDYYFKIYDWVYEGGSIIDKIGLARNIISLNVDQNDLKIPETTFHAIQSGFKIYQKENIKQYIEIRNKISDQLIEIQNKADKIVEDFINDFKRSLFTFVSFFASVLVLKVVSKGDLTGGFSKGVTYLSIGFLLISLIIMFFRLGEIKKQKKRYKDFYLNMKNRYLDLLDKSDIERILNKDHDFKENLKYINCRVKNYVWIWSLSTLVLFIAVVCLYNP</sequence>
<feature type="transmembrane region" description="Helical" evidence="1">
    <location>
        <begin position="393"/>
        <end position="413"/>
    </location>
</feature>
<proteinExistence type="predicted"/>
<protein>
    <submittedName>
        <fullName evidence="2">Uncharacterized protein</fullName>
    </submittedName>
</protein>
<keyword evidence="1" id="KW-0472">Membrane</keyword>
<dbReference type="AlphaFoldDB" id="A0A5K7S412"/>
<organism evidence="2 3">
    <name type="scientific">Aquipluma nitroreducens</name>
    <dbReference type="NCBI Taxonomy" id="2010828"/>
    <lineage>
        <taxon>Bacteria</taxon>
        <taxon>Pseudomonadati</taxon>
        <taxon>Bacteroidota</taxon>
        <taxon>Bacteroidia</taxon>
        <taxon>Marinilabiliales</taxon>
        <taxon>Prolixibacteraceae</taxon>
        <taxon>Aquipluma</taxon>
    </lineage>
</organism>
<name>A0A5K7S412_9BACT</name>
<dbReference type="RefSeq" id="WP_318349367.1">
    <property type="nucleotide sequence ID" value="NZ_AP018694.1"/>
</dbReference>